<name>A0A1Q5PUY6_9ACTO</name>
<evidence type="ECO:0000256" key="3">
    <source>
        <dbReference type="ARBA" id="ARBA00023002"/>
    </source>
</evidence>
<feature type="active site" description="Proton donor" evidence="4">
    <location>
        <position position="51"/>
    </location>
</feature>
<evidence type="ECO:0000256" key="5">
    <source>
        <dbReference type="PIRSR" id="PIRSR000097-2"/>
    </source>
</evidence>
<evidence type="ECO:0000256" key="1">
    <source>
        <dbReference type="ARBA" id="ARBA00007905"/>
    </source>
</evidence>
<dbReference type="PRINTS" id="PR00069">
    <property type="entry name" value="ALDKETRDTASE"/>
</dbReference>
<dbReference type="PIRSF" id="PIRSF000097">
    <property type="entry name" value="AKR"/>
    <property type="match status" value="1"/>
</dbReference>
<evidence type="ECO:0000256" key="2">
    <source>
        <dbReference type="ARBA" id="ARBA00022857"/>
    </source>
</evidence>
<keyword evidence="3" id="KW-0560">Oxidoreductase</keyword>
<evidence type="ECO:0000259" key="7">
    <source>
        <dbReference type="Pfam" id="PF00248"/>
    </source>
</evidence>
<dbReference type="CDD" id="cd19071">
    <property type="entry name" value="AKR_AKR1-5-like"/>
    <property type="match status" value="1"/>
</dbReference>
<dbReference type="InterPro" id="IPR036812">
    <property type="entry name" value="NAD(P)_OxRdtase_dom_sf"/>
</dbReference>
<dbReference type="PANTHER" id="PTHR43827">
    <property type="entry name" value="2,5-DIKETO-D-GLUCONIC ACID REDUCTASE"/>
    <property type="match status" value="1"/>
</dbReference>
<dbReference type="Gene3D" id="3.20.20.100">
    <property type="entry name" value="NADP-dependent oxidoreductase domain"/>
    <property type="match status" value="1"/>
</dbReference>
<dbReference type="InterPro" id="IPR023210">
    <property type="entry name" value="NADP_OxRdtase_dom"/>
</dbReference>
<feature type="domain" description="NADP-dependent oxidoreductase" evidence="7">
    <location>
        <begin position="18"/>
        <end position="262"/>
    </location>
</feature>
<gene>
    <name evidence="8" type="ORF">BSZ40_07365</name>
</gene>
<dbReference type="GO" id="GO:0016616">
    <property type="term" value="F:oxidoreductase activity, acting on the CH-OH group of donors, NAD or NADP as acceptor"/>
    <property type="evidence" value="ECO:0007669"/>
    <property type="project" value="UniProtKB-ARBA"/>
</dbReference>
<protein>
    <recommendedName>
        <fullName evidence="7">NADP-dependent oxidoreductase domain-containing protein</fullName>
    </recommendedName>
</protein>
<reference evidence="9" key="1">
    <citation type="submission" date="2016-12" db="EMBL/GenBank/DDBJ databases">
        <authorList>
            <person name="Meng X."/>
        </authorList>
    </citation>
    <scope>NUCLEOTIDE SEQUENCE [LARGE SCALE GENOMIC DNA]</scope>
    <source>
        <strain evidence="9">DSM 20732</strain>
    </source>
</reference>
<dbReference type="STRING" id="52770.BSZ40_07365"/>
<sequence>MEQLPSLPLPSGARIPQLGFGTYKLTGQQGHDALSTALQLGHRHLDTAQMYGNEGLIGEVLAASDLPRSELFLTTKLNNGFHAPDDARTSFRQSLHELGTSYVDLFLVHWPVPERWPLAETWAVMEEFKDAGLARDIGVCNFHAEHFAEILPTARHLPALNQVELHPYFGNQEVVSLCAELGVTVEAWSPIARGACLADSVITDIAKRLAATPAQVVIAWHLRAGRVVIPKSTSQQRTMENLAALQVAPLLTEADIAALAGLDRGEAGRLGANPSDVITF</sequence>
<dbReference type="SUPFAM" id="SSF51430">
    <property type="entry name" value="NAD(P)-linked oxidoreductase"/>
    <property type="match status" value="1"/>
</dbReference>
<feature type="site" description="Lowers pKa of active site Tyr" evidence="6">
    <location>
        <position position="76"/>
    </location>
</feature>
<comment type="similarity">
    <text evidence="1">Belongs to the aldo/keto reductase family.</text>
</comment>
<keyword evidence="2" id="KW-0521">NADP</keyword>
<dbReference type="Proteomes" id="UP000185612">
    <property type="component" value="Unassembled WGS sequence"/>
</dbReference>
<dbReference type="EMBL" id="MQVS01000007">
    <property type="protein sequence ID" value="OKL51377.1"/>
    <property type="molecule type" value="Genomic_DNA"/>
</dbReference>
<dbReference type="Pfam" id="PF00248">
    <property type="entry name" value="Aldo_ket_red"/>
    <property type="match status" value="1"/>
</dbReference>
<dbReference type="AlphaFoldDB" id="A0A1Q5PUY6"/>
<feature type="binding site" evidence="5">
    <location>
        <position position="109"/>
    </location>
    <ligand>
        <name>substrate</name>
    </ligand>
</feature>
<dbReference type="FunCoup" id="A0A1Q5PUY6">
    <property type="interactions" value="198"/>
</dbReference>
<dbReference type="PROSITE" id="PS00062">
    <property type="entry name" value="ALDOKETO_REDUCTASE_2"/>
    <property type="match status" value="1"/>
</dbReference>
<accession>A0A1Q5PUY6</accession>
<dbReference type="InterPro" id="IPR020471">
    <property type="entry name" value="AKR"/>
</dbReference>
<dbReference type="OrthoDB" id="9804790at2"/>
<dbReference type="FunFam" id="3.20.20.100:FF:000002">
    <property type="entry name" value="2,5-diketo-D-gluconic acid reductase A"/>
    <property type="match status" value="1"/>
</dbReference>
<comment type="caution">
    <text evidence="8">The sequence shown here is derived from an EMBL/GenBank/DDBJ whole genome shotgun (WGS) entry which is preliminary data.</text>
</comment>
<dbReference type="RefSeq" id="WP_073824733.1">
    <property type="nucleotide sequence ID" value="NZ_MQVS01000007.1"/>
</dbReference>
<dbReference type="PROSITE" id="PS00063">
    <property type="entry name" value="ALDOKETO_REDUCTASE_3"/>
    <property type="match status" value="1"/>
</dbReference>
<proteinExistence type="inferred from homology"/>
<evidence type="ECO:0000313" key="8">
    <source>
        <dbReference type="EMBL" id="OKL51377.1"/>
    </source>
</evidence>
<evidence type="ECO:0000256" key="6">
    <source>
        <dbReference type="PIRSR" id="PIRSR000097-3"/>
    </source>
</evidence>
<evidence type="ECO:0000313" key="9">
    <source>
        <dbReference type="Proteomes" id="UP000185612"/>
    </source>
</evidence>
<dbReference type="InterPro" id="IPR018170">
    <property type="entry name" value="Aldo/ket_reductase_CS"/>
</dbReference>
<dbReference type="PANTHER" id="PTHR43827:SF3">
    <property type="entry name" value="NADP-DEPENDENT OXIDOREDUCTASE DOMAIN-CONTAINING PROTEIN"/>
    <property type="match status" value="1"/>
</dbReference>
<organism evidence="8 9">
    <name type="scientific">Buchananella hordeovulneris</name>
    <dbReference type="NCBI Taxonomy" id="52770"/>
    <lineage>
        <taxon>Bacteria</taxon>
        <taxon>Bacillati</taxon>
        <taxon>Actinomycetota</taxon>
        <taxon>Actinomycetes</taxon>
        <taxon>Actinomycetales</taxon>
        <taxon>Actinomycetaceae</taxon>
        <taxon>Buchananella</taxon>
    </lineage>
</organism>
<keyword evidence="9" id="KW-1185">Reference proteome</keyword>
<evidence type="ECO:0000256" key="4">
    <source>
        <dbReference type="PIRSR" id="PIRSR000097-1"/>
    </source>
</evidence>